<feature type="region of interest" description="Disordered" evidence="1">
    <location>
        <begin position="436"/>
        <end position="471"/>
    </location>
</feature>
<reference evidence="2" key="1">
    <citation type="submission" date="2022-12" db="EMBL/GenBank/DDBJ databases">
        <authorList>
            <person name="Petersen C."/>
        </authorList>
    </citation>
    <scope>NUCLEOTIDE SEQUENCE</scope>
    <source>
        <strain evidence="2">IBT 30728</strain>
    </source>
</reference>
<evidence type="ECO:0000256" key="1">
    <source>
        <dbReference type="SAM" id="MobiDB-lite"/>
    </source>
</evidence>
<feature type="compositionally biased region" description="Polar residues" evidence="1">
    <location>
        <begin position="437"/>
        <end position="455"/>
    </location>
</feature>
<dbReference type="InterPro" id="IPR022198">
    <property type="entry name" value="DUF3723"/>
</dbReference>
<organism evidence="2 3">
    <name type="scientific">Penicillium diatomitis</name>
    <dbReference type="NCBI Taxonomy" id="2819901"/>
    <lineage>
        <taxon>Eukaryota</taxon>
        <taxon>Fungi</taxon>
        <taxon>Dikarya</taxon>
        <taxon>Ascomycota</taxon>
        <taxon>Pezizomycotina</taxon>
        <taxon>Eurotiomycetes</taxon>
        <taxon>Eurotiomycetidae</taxon>
        <taxon>Eurotiales</taxon>
        <taxon>Aspergillaceae</taxon>
        <taxon>Penicillium</taxon>
    </lineage>
</organism>
<proteinExistence type="predicted"/>
<dbReference type="Proteomes" id="UP001148312">
    <property type="component" value="Unassembled WGS sequence"/>
</dbReference>
<name>A0A9W9WUP1_9EURO</name>
<feature type="compositionally biased region" description="Basic and acidic residues" evidence="1">
    <location>
        <begin position="456"/>
        <end position="471"/>
    </location>
</feature>
<gene>
    <name evidence="2" type="ORF">N7539_007704</name>
</gene>
<reference evidence="2" key="2">
    <citation type="journal article" date="2023" name="IMA Fungus">
        <title>Comparative genomic study of the Penicillium genus elucidates a diverse pangenome and 15 lateral gene transfer events.</title>
        <authorList>
            <person name="Petersen C."/>
            <person name="Sorensen T."/>
            <person name="Nielsen M.R."/>
            <person name="Sondergaard T.E."/>
            <person name="Sorensen J.L."/>
            <person name="Fitzpatrick D.A."/>
            <person name="Frisvad J.C."/>
            <person name="Nielsen K.L."/>
        </authorList>
    </citation>
    <scope>NUCLEOTIDE SEQUENCE</scope>
    <source>
        <strain evidence="2">IBT 30728</strain>
    </source>
</reference>
<dbReference type="AlphaFoldDB" id="A0A9W9WUP1"/>
<keyword evidence="3" id="KW-1185">Reference proteome</keyword>
<evidence type="ECO:0000313" key="2">
    <source>
        <dbReference type="EMBL" id="KAJ5475417.1"/>
    </source>
</evidence>
<dbReference type="EMBL" id="JAPWDQ010000011">
    <property type="protein sequence ID" value="KAJ5475417.1"/>
    <property type="molecule type" value="Genomic_DNA"/>
</dbReference>
<dbReference type="RefSeq" id="XP_056787170.1">
    <property type="nucleotide sequence ID" value="XM_056937305.1"/>
</dbReference>
<dbReference type="Pfam" id="PF12520">
    <property type="entry name" value="DUF3723"/>
    <property type="match status" value="1"/>
</dbReference>
<sequence>MDHAGDDFGNRINGLAAERLQFFQGCAIVDLSHLAFDTVPYHEDRNLDDKNVARILKIFKIEGCGNLEPENRVAALVDESILSQTLVDSNVTPSQFIQNYMEQIFSRWSHVLDDDTVPYLDAPSVVLLEGLMPHTSQLDRSKIEDLIDSAKIFALLKDSGQRTALKARLLTVPGRIITLNTLFQDAMLFEGPSKALRLLCPQKFKGSFADTMLKQWRKPLDDTPLQASEHRWTTVPNPACSFMFCLVQLWLFAMRHFIYQPEPRGDCSDGFSVRFCLVKMAELAEHLGFESKQTRDLTRHDVWEIIATNILKSFSEQGFAFYTNDQAKRFADQLRRVIDRSPADLELEHDEPDFTTDDEDLEAECKFNLPSRKQFETVRDKLFLKHIFRRNEQSSKYTTPLGVVRDTLFCFLGAGCFDEITIHLFRYGSGEGEYANINKTTEPPQATETPRSESQYSRDQDEHNRHPDTDSDHIMIEDYDLAISNTDMPELSPTIAPDTRTCHMAPGFEDAKWVGPMEAENVIRVSQKFSAIMDTWNKSSRPVIVLYIVDVKRYYKFGISGGESLKSLISTFIQRSGVIMTYGEYGFGVPDLHKITLGMIAKGVHRDSSIILSPGGQYSESDSMAKVTKSTNL</sequence>
<evidence type="ECO:0000313" key="3">
    <source>
        <dbReference type="Proteomes" id="UP001148312"/>
    </source>
</evidence>
<accession>A0A9W9WUP1</accession>
<protein>
    <submittedName>
        <fullName evidence="2">Uncharacterized protein</fullName>
    </submittedName>
</protein>
<comment type="caution">
    <text evidence="2">The sequence shown here is derived from an EMBL/GenBank/DDBJ whole genome shotgun (WGS) entry which is preliminary data.</text>
</comment>
<dbReference type="GeneID" id="81627554"/>